<dbReference type="PANTHER" id="PTHR42871">
    <property type="entry name" value="CITRATE SYNTHASE"/>
    <property type="match status" value="1"/>
</dbReference>
<dbReference type="GO" id="GO:0036440">
    <property type="term" value="F:citrate synthase activity"/>
    <property type="evidence" value="ECO:0007669"/>
    <property type="project" value="UniProtKB-EC"/>
</dbReference>
<dbReference type="AlphaFoldDB" id="A0A1N6UF99"/>
<dbReference type="GO" id="GO:0005737">
    <property type="term" value="C:cytoplasm"/>
    <property type="evidence" value="ECO:0007669"/>
    <property type="project" value="InterPro"/>
</dbReference>
<dbReference type="PRINTS" id="PR00143">
    <property type="entry name" value="CITRTSNTHASE"/>
</dbReference>
<dbReference type="PANTHER" id="PTHR42871:SF1">
    <property type="entry name" value="CITRATE SYNTHASE"/>
    <property type="match status" value="1"/>
</dbReference>
<evidence type="ECO:0000313" key="11">
    <source>
        <dbReference type="EMBL" id="SIQ64279.1"/>
    </source>
</evidence>
<dbReference type="Pfam" id="PF00285">
    <property type="entry name" value="Citrate_synt"/>
    <property type="match status" value="1"/>
</dbReference>
<evidence type="ECO:0000256" key="10">
    <source>
        <dbReference type="RuleBase" id="RU003406"/>
    </source>
</evidence>
<dbReference type="OrthoDB" id="9800864at2"/>
<keyword evidence="4 7" id="KW-0808">Transferase</keyword>
<dbReference type="FunFam" id="1.10.230.10:FF:000002">
    <property type="entry name" value="Citrate synthase"/>
    <property type="match status" value="1"/>
</dbReference>
<reference evidence="12" key="1">
    <citation type="submission" date="2017-01" db="EMBL/GenBank/DDBJ databases">
        <authorList>
            <person name="Varghese N."/>
            <person name="Submissions S."/>
        </authorList>
    </citation>
    <scope>NUCLEOTIDE SEQUENCE [LARGE SCALE GENOMIC DNA]</scope>
    <source>
        <strain evidence="12">UM1</strain>
    </source>
</reference>
<evidence type="ECO:0000256" key="9">
    <source>
        <dbReference type="RuleBase" id="RU003370"/>
    </source>
</evidence>
<dbReference type="NCBIfam" id="NF004126">
    <property type="entry name" value="PRK05614.1"/>
    <property type="match status" value="1"/>
</dbReference>
<dbReference type="InterPro" id="IPR016142">
    <property type="entry name" value="Citrate_synth-like_lrg_a-sub"/>
</dbReference>
<feature type="active site" evidence="8">
    <location>
        <position position="307"/>
    </location>
</feature>
<dbReference type="PROSITE" id="PS00480">
    <property type="entry name" value="CITRATE_SYNTHASE"/>
    <property type="match status" value="1"/>
</dbReference>
<evidence type="ECO:0000256" key="6">
    <source>
        <dbReference type="NCBIfam" id="TIGR01798"/>
    </source>
</evidence>
<dbReference type="SUPFAM" id="SSF48256">
    <property type="entry name" value="Citrate synthase"/>
    <property type="match status" value="1"/>
</dbReference>
<name>A0A1N6UF99_9GAMM</name>
<evidence type="ECO:0000313" key="12">
    <source>
        <dbReference type="Proteomes" id="UP000241788"/>
    </source>
</evidence>
<keyword evidence="3 9" id="KW-0816">Tricarboxylic acid cycle</keyword>
<evidence type="ECO:0000256" key="5">
    <source>
        <dbReference type="ARBA" id="ARBA00049288"/>
    </source>
</evidence>
<dbReference type="NCBIfam" id="TIGR01798">
    <property type="entry name" value="cit_synth_I"/>
    <property type="match status" value="1"/>
</dbReference>
<accession>A0A1N6UF99</accession>
<dbReference type="PIRSF" id="PIRSF001369">
    <property type="entry name" value="Citrate_synth"/>
    <property type="match status" value="1"/>
</dbReference>
<dbReference type="RefSeq" id="WP_076587067.1">
    <property type="nucleotide sequence ID" value="NZ_FTLW01000003.1"/>
</dbReference>
<evidence type="ECO:0000256" key="4">
    <source>
        <dbReference type="ARBA" id="ARBA00022679"/>
    </source>
</evidence>
<dbReference type="EMBL" id="FTLW01000003">
    <property type="protein sequence ID" value="SIQ64279.1"/>
    <property type="molecule type" value="Genomic_DNA"/>
</dbReference>
<sequence>MSDLKDVRLAAGDKSLSMPVLQPTLGQPCIDIAKLPKETGCFTYDNGFTATASCKSAITYIDGDEGILMYRGYPIEQLSEKSSFLEVAYLLMNGNLPTQGEFSTFEQEVTHHTMLNEKFKQFVEGFRYDAHPMAMLMGMLGSMASFYHNDHDYEDPEQRRLAAVRLIAKVPTIAALCYRHRIGWPSAYPRNDLEYVNRFLHMMFEVPSEPLNISPVAAKALDLLFILHADHEQNASTSTVRLVGSTGANPYACTAAGVAALWGPAHGGANEAVLKMLEEIGSASNVQSAVDKAKDKESGFRLMGFGHRVYKNFDPRAKIIREMTYKVLNDLGINDPLLDVAMKLEEAALKDDYFVQRKLYPNVDFYSGIIYKALKIPTEMFTVMFAIARTAGWISHWLEQQNDPDNKIGRPRQVYTGSTGRDYVDIGQR</sequence>
<dbReference type="CDD" id="cd06114">
    <property type="entry name" value="EcCS_like"/>
    <property type="match status" value="1"/>
</dbReference>
<dbReference type="Proteomes" id="UP000241788">
    <property type="component" value="Unassembled WGS sequence"/>
</dbReference>
<dbReference type="Gene3D" id="2.20.28.60">
    <property type="match status" value="1"/>
</dbReference>
<dbReference type="Gene3D" id="1.10.580.10">
    <property type="entry name" value="Citrate Synthase, domain 1"/>
    <property type="match status" value="1"/>
</dbReference>
<evidence type="ECO:0000256" key="1">
    <source>
        <dbReference type="ARBA" id="ARBA00004751"/>
    </source>
</evidence>
<dbReference type="Gene3D" id="1.10.230.10">
    <property type="entry name" value="Cytochrome P450-Terp, domain 2"/>
    <property type="match status" value="1"/>
</dbReference>
<protein>
    <recommendedName>
        <fullName evidence="6 7">Citrate synthase</fullName>
    </recommendedName>
</protein>
<dbReference type="InterPro" id="IPR036969">
    <property type="entry name" value="Citrate_synthase_sf"/>
</dbReference>
<gene>
    <name evidence="11" type="ORF">SAMN05421546_1640</name>
</gene>
<evidence type="ECO:0000256" key="2">
    <source>
        <dbReference type="ARBA" id="ARBA00010566"/>
    </source>
</evidence>
<proteinExistence type="inferred from homology"/>
<dbReference type="GO" id="GO:0006099">
    <property type="term" value="P:tricarboxylic acid cycle"/>
    <property type="evidence" value="ECO:0007669"/>
    <property type="project" value="UniProtKB-UniRule"/>
</dbReference>
<comment type="pathway">
    <text evidence="1 9">Carbohydrate metabolism; tricarboxylic acid cycle; isocitrate from oxaloacetate: step 1/2.</text>
</comment>
<dbReference type="InterPro" id="IPR002020">
    <property type="entry name" value="Citrate_synthase"/>
</dbReference>
<evidence type="ECO:0000256" key="3">
    <source>
        <dbReference type="ARBA" id="ARBA00022532"/>
    </source>
</evidence>
<organism evidence="11 12">
    <name type="scientific">Solilutibacter tolerans</name>
    <dbReference type="NCBI Taxonomy" id="1604334"/>
    <lineage>
        <taxon>Bacteria</taxon>
        <taxon>Pseudomonadati</taxon>
        <taxon>Pseudomonadota</taxon>
        <taxon>Gammaproteobacteria</taxon>
        <taxon>Lysobacterales</taxon>
        <taxon>Lysobacteraceae</taxon>
        <taxon>Solilutibacter</taxon>
    </lineage>
</organism>
<dbReference type="STRING" id="1604334.SAMN05421546_1640"/>
<dbReference type="UniPathway" id="UPA00223">
    <property type="reaction ID" value="UER00717"/>
</dbReference>
<keyword evidence="12" id="KW-1185">Reference proteome</keyword>
<evidence type="ECO:0000256" key="8">
    <source>
        <dbReference type="PIRSR" id="PIRSR001369-1"/>
    </source>
</evidence>
<evidence type="ECO:0000256" key="7">
    <source>
        <dbReference type="PIRNR" id="PIRNR001369"/>
    </source>
</evidence>
<comment type="catalytic activity">
    <reaction evidence="5 9">
        <text>oxaloacetate + acetyl-CoA + H2O = citrate + CoA + H(+)</text>
        <dbReference type="Rhea" id="RHEA:16845"/>
        <dbReference type="ChEBI" id="CHEBI:15377"/>
        <dbReference type="ChEBI" id="CHEBI:15378"/>
        <dbReference type="ChEBI" id="CHEBI:16452"/>
        <dbReference type="ChEBI" id="CHEBI:16947"/>
        <dbReference type="ChEBI" id="CHEBI:57287"/>
        <dbReference type="ChEBI" id="CHEBI:57288"/>
        <dbReference type="EC" id="2.3.3.16"/>
    </reaction>
</comment>
<comment type="similarity">
    <text evidence="2 7 10">Belongs to the citrate synthase family.</text>
</comment>
<dbReference type="InterPro" id="IPR024176">
    <property type="entry name" value="Citrate_synthase_bac-typ"/>
</dbReference>
<feature type="active site" evidence="8">
    <location>
        <position position="364"/>
    </location>
</feature>
<dbReference type="InterPro" id="IPR016143">
    <property type="entry name" value="Citrate_synth-like_sm_a-sub"/>
</dbReference>
<dbReference type="InterPro" id="IPR010953">
    <property type="entry name" value="Citrate_synthase_typ-I"/>
</dbReference>
<dbReference type="InterPro" id="IPR019810">
    <property type="entry name" value="Citrate_synthase_AS"/>
</dbReference>